<name>A0A5J4YI54_PORPP</name>
<gene>
    <name evidence="1" type="ORF">FVE85_9441</name>
</gene>
<protein>
    <submittedName>
        <fullName evidence="1">Uncharacterized protein</fullName>
    </submittedName>
</protein>
<keyword evidence="2" id="KW-1185">Reference proteome</keyword>
<accession>A0A5J4YI54</accession>
<dbReference type="Proteomes" id="UP000324585">
    <property type="component" value="Unassembled WGS sequence"/>
</dbReference>
<sequence>MTGLDTMANEHLFANGQILTKLRKSDRPIVMHGIEKEAGGTLINMGGDSAFGEVYYSHRASGNVYSFARLVQAGYEVVYDPREDAFTVVCKERGTILPRNLSDGLRMASFNDVKNIIKNQIPPLKSQKLRIRMVRADLESGSVVIKGMLQNQSILVNVTTVTEAVPVKERAIRTLKEIARFVIHDLQVKLPTALTPRLVRYAPHRDSLVEGKTWLLDAHSARERMTGRMPSRKTDFALAFGDYLITKSASSNQGSNSGNRGYFNVSSRQRRKSMGLFYNVATCKLMMPQKWCALPNQKGVIG</sequence>
<evidence type="ECO:0000313" key="1">
    <source>
        <dbReference type="EMBL" id="KAA8491146.1"/>
    </source>
</evidence>
<evidence type="ECO:0000313" key="2">
    <source>
        <dbReference type="Proteomes" id="UP000324585"/>
    </source>
</evidence>
<proteinExistence type="predicted"/>
<dbReference type="AlphaFoldDB" id="A0A5J4YI54"/>
<organism evidence="1 2">
    <name type="scientific">Porphyridium purpureum</name>
    <name type="common">Red alga</name>
    <name type="synonym">Porphyridium cruentum</name>
    <dbReference type="NCBI Taxonomy" id="35688"/>
    <lineage>
        <taxon>Eukaryota</taxon>
        <taxon>Rhodophyta</taxon>
        <taxon>Bangiophyceae</taxon>
        <taxon>Porphyridiales</taxon>
        <taxon>Porphyridiaceae</taxon>
        <taxon>Porphyridium</taxon>
    </lineage>
</organism>
<comment type="caution">
    <text evidence="1">The sequence shown here is derived from an EMBL/GenBank/DDBJ whole genome shotgun (WGS) entry which is preliminary data.</text>
</comment>
<dbReference type="EMBL" id="VRMN01000015">
    <property type="protein sequence ID" value="KAA8491146.1"/>
    <property type="molecule type" value="Genomic_DNA"/>
</dbReference>
<reference evidence="2" key="1">
    <citation type="journal article" date="2019" name="Nat. Commun.">
        <title>Expansion of phycobilisome linker gene families in mesophilic red algae.</title>
        <authorList>
            <person name="Lee J."/>
            <person name="Kim D."/>
            <person name="Bhattacharya D."/>
            <person name="Yoon H.S."/>
        </authorList>
    </citation>
    <scope>NUCLEOTIDE SEQUENCE [LARGE SCALE GENOMIC DNA]</scope>
    <source>
        <strain evidence="2">CCMP 1328</strain>
    </source>
</reference>